<dbReference type="InterPro" id="IPR023267">
    <property type="entry name" value="RCMT"/>
</dbReference>
<reference evidence="17" key="2">
    <citation type="journal article" date="2016" name="Genome Announc.">
        <title>Draft Genome Sequences of Two Novel Amoeba-Resistant Intranuclear Bacteria, 'Candidatus Berkiella cookevillensis' and 'Candidatus Berkiella aquae'.</title>
        <authorList>
            <person name="Mehari Y.T."/>
            <person name="Arivett B.A."/>
            <person name="Farone A.L."/>
            <person name="Gunderson J.H."/>
            <person name="Farone M.B."/>
        </authorList>
    </citation>
    <scope>NUCLEOTIDE SEQUENCE</scope>
    <source>
        <strain evidence="17">HT99</strain>
    </source>
</reference>
<feature type="binding site" evidence="14">
    <location>
        <position position="300"/>
    </location>
    <ligand>
        <name>S-adenosyl-L-methionine</name>
        <dbReference type="ChEBI" id="CHEBI:59789"/>
    </ligand>
</feature>
<dbReference type="EMBL" id="LKAJ02000001">
    <property type="protein sequence ID" value="MCS5709810.1"/>
    <property type="molecule type" value="Genomic_DNA"/>
</dbReference>
<evidence type="ECO:0000259" key="15">
    <source>
        <dbReference type="PROSITE" id="PS51686"/>
    </source>
</evidence>
<evidence type="ECO:0000256" key="13">
    <source>
        <dbReference type="ARBA" id="ARBA00047283"/>
    </source>
</evidence>
<evidence type="ECO:0000256" key="14">
    <source>
        <dbReference type="PROSITE-ProRule" id="PRU01023"/>
    </source>
</evidence>
<dbReference type="InterPro" id="IPR035926">
    <property type="entry name" value="NusB-like_sf"/>
</dbReference>
<dbReference type="GO" id="GO:0070475">
    <property type="term" value="P:rRNA base methylation"/>
    <property type="evidence" value="ECO:0007669"/>
    <property type="project" value="TreeGrafter"/>
</dbReference>
<keyword evidence="18" id="KW-1185">Reference proteome</keyword>
<feature type="binding site" evidence="14">
    <location>
        <begin position="251"/>
        <end position="257"/>
    </location>
    <ligand>
        <name>S-adenosyl-L-methionine</name>
        <dbReference type="ChEBI" id="CHEBI:59789"/>
    </ligand>
</feature>
<dbReference type="PANTHER" id="PTHR22807:SF61">
    <property type="entry name" value="NOL1_NOP2_SUN FAMILY PROTEIN _ ANTITERMINATION NUSB DOMAIN-CONTAINING PROTEIN"/>
    <property type="match status" value="1"/>
</dbReference>
<keyword evidence="7 14" id="KW-0489">Methyltransferase</keyword>
<dbReference type="RefSeq" id="WP_075065093.1">
    <property type="nucleotide sequence ID" value="NZ_LKAJ02000001.1"/>
</dbReference>
<evidence type="ECO:0000313" key="17">
    <source>
        <dbReference type="EMBL" id="MCS5709810.1"/>
    </source>
</evidence>
<gene>
    <name evidence="16" type="primary">rsmB</name>
    <name evidence="17" type="ORF">HT99x_000060</name>
    <name evidence="16" type="ORF">HT99x_00437</name>
</gene>
<keyword evidence="8 14" id="KW-0808">Transferase</keyword>
<dbReference type="InterPro" id="IPR049560">
    <property type="entry name" value="MeTrfase_RsmB-F_NOP2_cat"/>
</dbReference>
<dbReference type="GO" id="GO:0005829">
    <property type="term" value="C:cytosol"/>
    <property type="evidence" value="ECO:0007669"/>
    <property type="project" value="TreeGrafter"/>
</dbReference>
<evidence type="ECO:0000256" key="1">
    <source>
        <dbReference type="ARBA" id="ARBA00002724"/>
    </source>
</evidence>
<accession>A0A0Q9YYE1</accession>
<evidence type="ECO:0000256" key="7">
    <source>
        <dbReference type="ARBA" id="ARBA00022603"/>
    </source>
</evidence>
<dbReference type="PANTHER" id="PTHR22807">
    <property type="entry name" value="NOP2 YEAST -RELATED NOL1/NOP2/FMU SUN DOMAIN-CONTAINING"/>
    <property type="match status" value="1"/>
</dbReference>
<dbReference type="InterPro" id="IPR054728">
    <property type="entry name" value="RsmB-like_ferredoxin"/>
</dbReference>
<dbReference type="Pfam" id="PF01189">
    <property type="entry name" value="Methyltr_RsmB-F"/>
    <property type="match status" value="1"/>
</dbReference>
<feature type="domain" description="SAM-dependent MTase RsmB/NOP-type" evidence="15">
    <location>
        <begin position="161"/>
        <end position="430"/>
    </location>
</feature>
<dbReference type="Pfam" id="PF01029">
    <property type="entry name" value="NusB"/>
    <property type="match status" value="1"/>
</dbReference>
<dbReference type="Gene3D" id="1.10.940.10">
    <property type="entry name" value="NusB-like"/>
    <property type="match status" value="1"/>
</dbReference>
<comment type="similarity">
    <text evidence="3 14">Belongs to the class I-like SAM-binding methyltransferase superfamily. RsmB/NOP family.</text>
</comment>
<evidence type="ECO:0000256" key="6">
    <source>
        <dbReference type="ARBA" id="ARBA00022552"/>
    </source>
</evidence>
<dbReference type="Gene3D" id="3.30.70.1170">
    <property type="entry name" value="Sun protein, domain 3"/>
    <property type="match status" value="1"/>
</dbReference>
<dbReference type="InterPro" id="IPR004573">
    <property type="entry name" value="rRNA_ssu_MeTfrase_B"/>
</dbReference>
<dbReference type="FunFam" id="3.40.50.150:FF:000022">
    <property type="entry name" value="Ribosomal RNA small subunit methyltransferase B"/>
    <property type="match status" value="1"/>
</dbReference>
<dbReference type="STRING" id="295108.HT99x_00437"/>
<evidence type="ECO:0000256" key="2">
    <source>
        <dbReference type="ARBA" id="ARBA00004496"/>
    </source>
</evidence>
<dbReference type="CDD" id="cd02440">
    <property type="entry name" value="AdoMet_MTases"/>
    <property type="match status" value="1"/>
</dbReference>
<feature type="active site" description="Nucleophile" evidence="14">
    <location>
        <position position="372"/>
    </location>
</feature>
<dbReference type="InterPro" id="IPR006027">
    <property type="entry name" value="NusB_RsmB_TIM44"/>
</dbReference>
<dbReference type="InterPro" id="IPR029063">
    <property type="entry name" value="SAM-dependent_MTases_sf"/>
</dbReference>
<dbReference type="PROSITE" id="PS01153">
    <property type="entry name" value="NOL1_NOP2_SUN"/>
    <property type="match status" value="1"/>
</dbReference>
<keyword evidence="5" id="KW-0963">Cytoplasm</keyword>
<protein>
    <recommendedName>
        <fullName evidence="4">16S rRNA (cytosine(967)-C(5))-methyltransferase</fullName>
        <ecNumber evidence="4">2.1.1.176</ecNumber>
    </recommendedName>
    <alternativeName>
        <fullName evidence="11">16S rRNA m5C967 methyltransferase</fullName>
    </alternativeName>
    <alternativeName>
        <fullName evidence="12">rRNA (cytosine-C(5)-)-methyltransferase RsmB</fullName>
    </alternativeName>
</protein>
<proteinExistence type="inferred from homology"/>
<comment type="caution">
    <text evidence="16">The sequence shown here is derived from an EMBL/GenBank/DDBJ whole genome shotgun (WGS) entry which is preliminary data.</text>
</comment>
<dbReference type="Proteomes" id="UP000051497">
    <property type="component" value="Unassembled WGS sequence"/>
</dbReference>
<dbReference type="GO" id="GO:0009383">
    <property type="term" value="F:rRNA (cytosine-C5-)-methyltransferase activity"/>
    <property type="evidence" value="ECO:0007669"/>
    <property type="project" value="TreeGrafter"/>
</dbReference>
<keyword evidence="9 14" id="KW-0949">S-adenosyl-L-methionine</keyword>
<dbReference type="EMBL" id="LKAJ01000002">
    <property type="protein sequence ID" value="KRG22020.1"/>
    <property type="molecule type" value="Genomic_DNA"/>
</dbReference>
<reference evidence="17" key="3">
    <citation type="submission" date="2021-06" db="EMBL/GenBank/DDBJ databases">
        <title>Genomic Description and Analysis of Intracellular Bacteria, Candidatus Berkiella cookevillensis and Candidatus Berkiella aquae.</title>
        <authorList>
            <person name="Kidane D.T."/>
            <person name="Mehari Y.T."/>
            <person name="Rice F.C."/>
            <person name="Arivett B.A."/>
            <person name="Farone A.L."/>
            <person name="Berk S.G."/>
            <person name="Farone M.B."/>
        </authorList>
    </citation>
    <scope>NUCLEOTIDE SEQUENCE</scope>
    <source>
        <strain evidence="17">HT99</strain>
    </source>
</reference>
<evidence type="ECO:0000256" key="9">
    <source>
        <dbReference type="ARBA" id="ARBA00022691"/>
    </source>
</evidence>
<comment type="subcellular location">
    <subcellularLocation>
        <location evidence="2">Cytoplasm</location>
    </subcellularLocation>
</comment>
<dbReference type="EC" id="2.1.1.176" evidence="4"/>
<dbReference type="SUPFAM" id="SSF53335">
    <property type="entry name" value="S-adenosyl-L-methionine-dependent methyltransferases"/>
    <property type="match status" value="1"/>
</dbReference>
<evidence type="ECO:0000256" key="12">
    <source>
        <dbReference type="ARBA" id="ARBA00031088"/>
    </source>
</evidence>
<evidence type="ECO:0000256" key="10">
    <source>
        <dbReference type="ARBA" id="ARBA00022884"/>
    </source>
</evidence>
<dbReference type="GO" id="GO:0003723">
    <property type="term" value="F:RNA binding"/>
    <property type="evidence" value="ECO:0007669"/>
    <property type="project" value="UniProtKB-UniRule"/>
</dbReference>
<dbReference type="Gene3D" id="3.40.50.150">
    <property type="entry name" value="Vaccinia Virus protein VP39"/>
    <property type="match status" value="1"/>
</dbReference>
<name>A0A0Q9YYE1_9GAMM</name>
<feature type="binding site" evidence="14">
    <location>
        <position position="319"/>
    </location>
    <ligand>
        <name>S-adenosyl-L-methionine</name>
        <dbReference type="ChEBI" id="CHEBI:59789"/>
    </ligand>
</feature>
<feature type="binding site" evidence="14">
    <location>
        <position position="274"/>
    </location>
    <ligand>
        <name>S-adenosyl-L-methionine</name>
        <dbReference type="ChEBI" id="CHEBI:59789"/>
    </ligand>
</feature>
<dbReference type="SUPFAM" id="SSF48013">
    <property type="entry name" value="NusB-like"/>
    <property type="match status" value="1"/>
</dbReference>
<dbReference type="NCBIfam" id="TIGR00563">
    <property type="entry name" value="rsmB"/>
    <property type="match status" value="1"/>
</dbReference>
<evidence type="ECO:0000313" key="16">
    <source>
        <dbReference type="EMBL" id="KRG22020.1"/>
    </source>
</evidence>
<organism evidence="16">
    <name type="scientific">Candidatus Berkiella aquae</name>
    <dbReference type="NCBI Taxonomy" id="295108"/>
    <lineage>
        <taxon>Bacteria</taxon>
        <taxon>Pseudomonadati</taxon>
        <taxon>Pseudomonadota</taxon>
        <taxon>Gammaproteobacteria</taxon>
        <taxon>Candidatus Berkiellales</taxon>
        <taxon>Candidatus Berkiellaceae</taxon>
        <taxon>Candidatus Berkiella</taxon>
    </lineage>
</organism>
<dbReference type="PRINTS" id="PR02008">
    <property type="entry name" value="RCMTFAMILY"/>
</dbReference>
<evidence type="ECO:0000256" key="4">
    <source>
        <dbReference type="ARBA" id="ARBA00012140"/>
    </source>
</evidence>
<dbReference type="AlphaFoldDB" id="A0A0Q9YYE1"/>
<dbReference type="GO" id="GO:0006355">
    <property type="term" value="P:regulation of DNA-templated transcription"/>
    <property type="evidence" value="ECO:0007669"/>
    <property type="project" value="InterPro"/>
</dbReference>
<sequence>MGQTVNCRALAYEILIDVARHGRSFNPQLVSKRYPSLDARNQAFTVHLCFGVLRFYFVLQSALNLLLDKPLKEKDKDLQLLLMIGLYQLFYTDIPHHASIHATVEACKRIAPFAKGLINGVLRNALRLDAKVKHCLDKSASHPAWLEKRWQHQWPQYWQTLLEANQQHPPFVLRVNQRKMNREDYLALLNKENIPANILEHAAMGIEIAEDVPIQRLPGFLEGLVSVQDGSAQLAATLLELTPKLRVLDACAAPGGKTAHMLELEPSLEVVALEKEAPRVHLLKSTLERLALPATVLCADASSPNDWWDQQLFDRILLDAPCSATGVIRRHPDIKLHRQESDLKQLTKLQADLLSQLWPLLKPGGILLYATCSTLAAENEEQISQFLATQQDAAVLPIEASWGITQAAGRQILPGQDGMDGFYYARLIKCA</sequence>
<dbReference type="Pfam" id="PF22458">
    <property type="entry name" value="RsmF-B_ferredox"/>
    <property type="match status" value="1"/>
</dbReference>
<comment type="catalytic activity">
    <reaction evidence="13">
        <text>cytidine(967) in 16S rRNA + S-adenosyl-L-methionine = 5-methylcytidine(967) in 16S rRNA + S-adenosyl-L-homocysteine + H(+)</text>
        <dbReference type="Rhea" id="RHEA:42748"/>
        <dbReference type="Rhea" id="RHEA-COMP:10219"/>
        <dbReference type="Rhea" id="RHEA-COMP:10220"/>
        <dbReference type="ChEBI" id="CHEBI:15378"/>
        <dbReference type="ChEBI" id="CHEBI:57856"/>
        <dbReference type="ChEBI" id="CHEBI:59789"/>
        <dbReference type="ChEBI" id="CHEBI:74483"/>
        <dbReference type="ChEBI" id="CHEBI:82748"/>
        <dbReference type="EC" id="2.1.1.176"/>
    </reaction>
</comment>
<dbReference type="InterPro" id="IPR018314">
    <property type="entry name" value="RsmB/NOL1/NOP2-like_CS"/>
</dbReference>
<dbReference type="InterPro" id="IPR001678">
    <property type="entry name" value="MeTrfase_RsmB-F_NOP2_dom"/>
</dbReference>
<dbReference type="PATRIC" id="fig|1590043.3.peg.440"/>
<keyword evidence="6" id="KW-0698">rRNA processing</keyword>
<dbReference type="PROSITE" id="PS51686">
    <property type="entry name" value="SAM_MT_RSMB_NOP"/>
    <property type="match status" value="1"/>
</dbReference>
<dbReference type="NCBIfam" id="NF008149">
    <property type="entry name" value="PRK10901.1"/>
    <property type="match status" value="1"/>
</dbReference>
<reference evidence="16" key="1">
    <citation type="submission" date="2015-09" db="EMBL/GenBank/DDBJ databases">
        <title>Draft Genome Sequences of Two Novel Amoeba-resistant Intranuclear Bacteria, Candidatus Berkiella cookevillensis and Candidatus Berkiella aquae.</title>
        <authorList>
            <person name="Mehari Y.T."/>
            <person name="Arivett B.A."/>
            <person name="Farone A.L."/>
            <person name="Gunderson J.H."/>
            <person name="Farone M.B."/>
        </authorList>
    </citation>
    <scope>NUCLEOTIDE SEQUENCE [LARGE SCALE GENOMIC DNA]</scope>
    <source>
        <strain evidence="16">HT99</strain>
    </source>
</reference>
<dbReference type="OrthoDB" id="9810297at2"/>
<evidence type="ECO:0000256" key="8">
    <source>
        <dbReference type="ARBA" id="ARBA00022679"/>
    </source>
</evidence>
<evidence type="ECO:0000256" key="3">
    <source>
        <dbReference type="ARBA" id="ARBA00007494"/>
    </source>
</evidence>
<evidence type="ECO:0000313" key="18">
    <source>
        <dbReference type="Proteomes" id="UP000051497"/>
    </source>
</evidence>
<evidence type="ECO:0000256" key="5">
    <source>
        <dbReference type="ARBA" id="ARBA00022490"/>
    </source>
</evidence>
<keyword evidence="10 14" id="KW-0694">RNA-binding</keyword>
<comment type="function">
    <text evidence="1">Specifically methylates the cytosine at position 967 (m5C967) of 16S rRNA.</text>
</comment>
<evidence type="ECO:0000256" key="11">
    <source>
        <dbReference type="ARBA" id="ARBA00030399"/>
    </source>
</evidence>